<dbReference type="EMBL" id="CAXAMN010016558">
    <property type="protein sequence ID" value="CAK9048504.1"/>
    <property type="molecule type" value="Genomic_DNA"/>
</dbReference>
<gene>
    <name evidence="1" type="ORF">CCMP2556_LOCUS24977</name>
</gene>
<proteinExistence type="predicted"/>
<keyword evidence="2" id="KW-1185">Reference proteome</keyword>
<organism evidence="1 2">
    <name type="scientific">Durusdinium trenchii</name>
    <dbReference type="NCBI Taxonomy" id="1381693"/>
    <lineage>
        <taxon>Eukaryota</taxon>
        <taxon>Sar</taxon>
        <taxon>Alveolata</taxon>
        <taxon>Dinophyceae</taxon>
        <taxon>Suessiales</taxon>
        <taxon>Symbiodiniaceae</taxon>
        <taxon>Durusdinium</taxon>
    </lineage>
</organism>
<evidence type="ECO:0000313" key="1">
    <source>
        <dbReference type="EMBL" id="CAK9048504.1"/>
    </source>
</evidence>
<name>A0ABP0MEG9_9DINO</name>
<dbReference type="Proteomes" id="UP001642484">
    <property type="component" value="Unassembled WGS sequence"/>
</dbReference>
<dbReference type="Gene3D" id="3.40.50.150">
    <property type="entry name" value="Vaccinia Virus protein VP39"/>
    <property type="match status" value="1"/>
</dbReference>
<sequence length="358" mass="38786">MVRQAWPRLRSRAAVAAVPGFFAARDPGHEALTVEILGPGRELRRRSMKFGGELRVTAHKASPTQALPPGWCQEWRVLRFIPERASSNLIQAINKVCIDTDAKTEQCRNCLLMPYTKSIVSAVMSVLVMVGAPVFESAEERPLKVLCIGLGGGSIPSFLVDMLPGCLVDVVEVEPAVIESLEAMGFQPDDHIRLWLEDGAQFVCRAVDTFAVGKADATGPYDAVIVDAYDADGCVPDAFTMADTFFSQALAAGLLSQRSVLVTNFLPGTDLGPVLSCQAEALSNRSDCLSFAIQAEGSGNLLALQVCGSPMRRPTKAELRLRLWLAARTVESNTTCPFRVSRLVAKGLQQIQIRGKRV</sequence>
<comment type="caution">
    <text evidence="1">The sequence shown here is derived from an EMBL/GenBank/DDBJ whole genome shotgun (WGS) entry which is preliminary data.</text>
</comment>
<accession>A0ABP0MEG9</accession>
<dbReference type="InterPro" id="IPR029063">
    <property type="entry name" value="SAM-dependent_MTases_sf"/>
</dbReference>
<dbReference type="SUPFAM" id="SSF53335">
    <property type="entry name" value="S-adenosyl-L-methionine-dependent methyltransferases"/>
    <property type="match status" value="1"/>
</dbReference>
<reference evidence="1 2" key="1">
    <citation type="submission" date="2024-02" db="EMBL/GenBank/DDBJ databases">
        <authorList>
            <person name="Chen Y."/>
            <person name="Shah S."/>
            <person name="Dougan E. K."/>
            <person name="Thang M."/>
            <person name="Chan C."/>
        </authorList>
    </citation>
    <scope>NUCLEOTIDE SEQUENCE [LARGE SCALE GENOMIC DNA]</scope>
</reference>
<protein>
    <submittedName>
        <fullName evidence="1">Uncharacterized protein</fullName>
    </submittedName>
</protein>
<evidence type="ECO:0000313" key="2">
    <source>
        <dbReference type="Proteomes" id="UP001642484"/>
    </source>
</evidence>